<evidence type="ECO:0000313" key="2">
    <source>
        <dbReference type="Proteomes" id="UP000770661"/>
    </source>
</evidence>
<sequence length="127" mass="13697">MVVELAAFSTSFTTTLTGTDSLSVAVKQTHFRNNTRLELGPTRAVFLGPLFLECVFLPTSDAFTAPEATPTADDCTLTSPVTVLTTALLWSPRFPPNKCLETIKPHGDDGWQVDCAYLAQGQNTGQC</sequence>
<evidence type="ECO:0000313" key="1">
    <source>
        <dbReference type="EMBL" id="KAG0727877.1"/>
    </source>
</evidence>
<keyword evidence="2" id="KW-1185">Reference proteome</keyword>
<accession>A0A8J5D392</accession>
<proteinExistence type="predicted"/>
<dbReference type="Proteomes" id="UP000770661">
    <property type="component" value="Unassembled WGS sequence"/>
</dbReference>
<comment type="caution">
    <text evidence="1">The sequence shown here is derived from an EMBL/GenBank/DDBJ whole genome shotgun (WGS) entry which is preliminary data.</text>
</comment>
<reference evidence="1" key="1">
    <citation type="submission" date="2020-07" db="EMBL/GenBank/DDBJ databases">
        <title>The High-quality genome of the commercially important snow crab, Chionoecetes opilio.</title>
        <authorList>
            <person name="Jeong J.-H."/>
            <person name="Ryu S."/>
        </authorList>
    </citation>
    <scope>NUCLEOTIDE SEQUENCE</scope>
    <source>
        <strain evidence="1">MADBK_172401_WGS</strain>
        <tissue evidence="1">Digestive gland</tissue>
    </source>
</reference>
<gene>
    <name evidence="1" type="ORF">GWK47_033713</name>
</gene>
<dbReference type="AlphaFoldDB" id="A0A8J5D392"/>
<name>A0A8J5D392_CHIOP</name>
<organism evidence="1 2">
    <name type="scientific">Chionoecetes opilio</name>
    <name type="common">Atlantic snow crab</name>
    <name type="synonym">Cancer opilio</name>
    <dbReference type="NCBI Taxonomy" id="41210"/>
    <lineage>
        <taxon>Eukaryota</taxon>
        <taxon>Metazoa</taxon>
        <taxon>Ecdysozoa</taxon>
        <taxon>Arthropoda</taxon>
        <taxon>Crustacea</taxon>
        <taxon>Multicrustacea</taxon>
        <taxon>Malacostraca</taxon>
        <taxon>Eumalacostraca</taxon>
        <taxon>Eucarida</taxon>
        <taxon>Decapoda</taxon>
        <taxon>Pleocyemata</taxon>
        <taxon>Brachyura</taxon>
        <taxon>Eubrachyura</taxon>
        <taxon>Majoidea</taxon>
        <taxon>Majidae</taxon>
        <taxon>Chionoecetes</taxon>
    </lineage>
</organism>
<protein>
    <submittedName>
        <fullName evidence="1">Uncharacterized protein</fullName>
    </submittedName>
</protein>
<dbReference type="EMBL" id="JACEEZ010002897">
    <property type="protein sequence ID" value="KAG0727877.1"/>
    <property type="molecule type" value="Genomic_DNA"/>
</dbReference>